<keyword evidence="1" id="KW-1185">Reference proteome</keyword>
<reference evidence="2" key="1">
    <citation type="submission" date="2022-11" db="UniProtKB">
        <authorList>
            <consortium name="WormBaseParasite"/>
        </authorList>
    </citation>
    <scope>IDENTIFICATION</scope>
</reference>
<dbReference type="AlphaFoldDB" id="A0A914R0L7"/>
<dbReference type="Proteomes" id="UP000887564">
    <property type="component" value="Unplaced"/>
</dbReference>
<evidence type="ECO:0000313" key="1">
    <source>
        <dbReference type="Proteomes" id="UP000887564"/>
    </source>
</evidence>
<dbReference type="WBParaSite" id="PEQ_0000000201-mRNA-1">
    <property type="protein sequence ID" value="PEQ_0000000201-mRNA-1"/>
    <property type="gene ID" value="PEQ_0000000201"/>
</dbReference>
<organism evidence="1 2">
    <name type="scientific">Parascaris equorum</name>
    <name type="common">Equine roundworm</name>
    <dbReference type="NCBI Taxonomy" id="6256"/>
    <lineage>
        <taxon>Eukaryota</taxon>
        <taxon>Metazoa</taxon>
        <taxon>Ecdysozoa</taxon>
        <taxon>Nematoda</taxon>
        <taxon>Chromadorea</taxon>
        <taxon>Rhabditida</taxon>
        <taxon>Spirurina</taxon>
        <taxon>Ascaridomorpha</taxon>
        <taxon>Ascaridoidea</taxon>
        <taxon>Ascarididae</taxon>
        <taxon>Parascaris</taxon>
    </lineage>
</organism>
<proteinExistence type="predicted"/>
<protein>
    <submittedName>
        <fullName evidence="2">Uncharacterized protein</fullName>
    </submittedName>
</protein>
<evidence type="ECO:0000313" key="2">
    <source>
        <dbReference type="WBParaSite" id="PEQ_0000000201-mRNA-1"/>
    </source>
</evidence>
<sequence length="44" mass="5014">MEVTIIYGASSLREVIENLHPDRFVALKSALMEKARSFTTYPEV</sequence>
<accession>A0A914R0L7</accession>
<name>A0A914R0L7_PAREQ</name>